<dbReference type="GO" id="GO:0009279">
    <property type="term" value="C:cell outer membrane"/>
    <property type="evidence" value="ECO:0007669"/>
    <property type="project" value="UniProtKB-SubCell"/>
</dbReference>
<evidence type="ECO:0000313" key="10">
    <source>
        <dbReference type="EMBL" id="MBB6143068.1"/>
    </source>
</evidence>
<evidence type="ECO:0000256" key="7">
    <source>
        <dbReference type="ARBA" id="ARBA00023237"/>
    </source>
</evidence>
<dbReference type="Gene3D" id="2.40.170.20">
    <property type="entry name" value="TonB-dependent receptor, beta-barrel domain"/>
    <property type="match status" value="1"/>
</dbReference>
<keyword evidence="7" id="KW-0998">Cell outer membrane</keyword>
<keyword evidence="3" id="KW-1134">Transmembrane beta strand</keyword>
<proteinExistence type="predicted"/>
<feature type="chain" id="PRO_5032598732" description="TonB-dependent transporter Oar-like beta-barrel domain-containing protein" evidence="8">
    <location>
        <begin position="27"/>
        <end position="1194"/>
    </location>
</feature>
<dbReference type="AlphaFoldDB" id="A0A841JXA0"/>
<dbReference type="InterPro" id="IPR039426">
    <property type="entry name" value="TonB-dep_rcpt-like"/>
</dbReference>
<evidence type="ECO:0000259" key="9">
    <source>
        <dbReference type="Pfam" id="PF25183"/>
    </source>
</evidence>
<evidence type="ECO:0000256" key="5">
    <source>
        <dbReference type="ARBA" id="ARBA00022729"/>
    </source>
</evidence>
<dbReference type="InterPro" id="IPR036942">
    <property type="entry name" value="Beta-barrel_TonB_sf"/>
</dbReference>
<feature type="signal peptide" evidence="8">
    <location>
        <begin position="1"/>
        <end position="26"/>
    </location>
</feature>
<dbReference type="GO" id="GO:0015344">
    <property type="term" value="F:siderophore uptake transmembrane transporter activity"/>
    <property type="evidence" value="ECO:0007669"/>
    <property type="project" value="TreeGrafter"/>
</dbReference>
<comment type="caution">
    <text evidence="10">The sequence shown here is derived from an EMBL/GenBank/DDBJ whole genome shotgun (WGS) entry which is preliminary data.</text>
</comment>
<organism evidence="10 11">
    <name type="scientific">Silvibacterium bohemicum</name>
    <dbReference type="NCBI Taxonomy" id="1577686"/>
    <lineage>
        <taxon>Bacteria</taxon>
        <taxon>Pseudomonadati</taxon>
        <taxon>Acidobacteriota</taxon>
        <taxon>Terriglobia</taxon>
        <taxon>Terriglobales</taxon>
        <taxon>Acidobacteriaceae</taxon>
        <taxon>Silvibacterium</taxon>
    </lineage>
</organism>
<dbReference type="PANTHER" id="PTHR30069:SF29">
    <property type="entry name" value="HEMOGLOBIN AND HEMOGLOBIN-HAPTOGLOBIN-BINDING PROTEIN 1-RELATED"/>
    <property type="match status" value="1"/>
</dbReference>
<sequence length="1194" mass="128765">MKLPIVRRCAAVFAVLALSLHSPVWAQSNRGTMSGTVMDASNAVIPNATVTAVETGTNTTYTTKTSAEGFYQFPQAMVGTYKVTATATGFQAQEKTGVGLLINSTTALNFTLAPGAASTTVTVSATAPSLDSQTSDIGGVITARQVEELPLSLGGVGAFRSPEAFAFLLPGVVGPGTANNANGVYIQKTSGGQNFGDDVLLDGTSAQRPDNGSTFDETAPSVEAIREYKVTTATPSAEYDRTTGGIRSFTTRSGSNALHGTAFDILRNTVLDANTWFNDLERGTVAPPGSPNYAQYATPEDIKNDYGVALGGPVKIPHLYDGRDKTFFFFAWEQLTWPRGAVTTSTLPTAAERTGDFSAILTNNVIGTNPCTGAPVYAGQIFDPNSQPSANVLCRATPFQGNQILPSRIDPVTAKALSYLPLPNGPGLVNNYTFRSSFPTDNTSYTIRIDESVNANNHVFGSYSTRENTLLTGGTPALPDPIDSNTWDQDFTTHYGRGGWDHTFSSNILNHVNLGYNRTNSKNNSAAAETGTDWGAVLGLGNISGRPFPQFNVNSGFPSIGFAKGDDDVANEADVFDTLTLTKGRHALSIGGEYRWIQYNNLAYDNTSGAYNFSNAETAAGTGVLNSQGGFAFASFLLGQVDSANLTVFAHYPRYTSSYYGLFIQDDYKVSQRLTLNLGIRWDVDEPRKESQNFTSNFDPDLPNAGAGGRLGALEFASNCSGCNPRWIDTNYKDVAPRVGFAFTPYASGKTVFRGGYGILYGPLYYADFANSVDAGYAAAPSPQSPNGFNSSFLLAGGFPAYQTPPILDPTIRNNQSVDYIAPNFNKPPVIQSWSLQVQQELAPDLIFTLGYVGTKGQNLRSAAGFGQYNNFPLSDLALGQNVLNAAIGSTTATDAGIGAPYAGFNGTVGDSLRHYPQYRRFNTDCCLENDGMSSYNALEATLQRRYRSGLNLQVSYTWSKSLNDADSLQPGSNGGGGLYQNPYDLHQEKALSSQDTPHVAVISGLYDLPFGKGRHFLSQAGRIVDWTIGGWQTGAILRYQSGQPLPFYCATGVAGWDNCFRFNPVFGESVYNPARHQHGFNPLTTPYLNNAYFQDPNTNPNVPIVFGSLPRVTGFRMDPYYEEDINLIKRFAIREDTNFELRADAFNAFNRHVFAEPFNLGPQPNVGANATFGYVNGTVDAPRVLQLEFRLSF</sequence>
<gene>
    <name evidence="10" type="ORF">HNQ77_001012</name>
</gene>
<keyword evidence="11" id="KW-1185">Reference proteome</keyword>
<comment type="subcellular location">
    <subcellularLocation>
        <location evidence="1">Cell outer membrane</location>
        <topology evidence="1">Multi-pass membrane protein</topology>
    </subcellularLocation>
</comment>
<dbReference type="Pfam" id="PF25183">
    <property type="entry name" value="OMP_b-brl_4"/>
    <property type="match status" value="1"/>
</dbReference>
<dbReference type="Gene3D" id="2.60.40.1120">
    <property type="entry name" value="Carboxypeptidase-like, regulatory domain"/>
    <property type="match status" value="1"/>
</dbReference>
<feature type="domain" description="TonB-dependent transporter Oar-like beta-barrel" evidence="9">
    <location>
        <begin position="250"/>
        <end position="1187"/>
    </location>
</feature>
<name>A0A841JXA0_9BACT</name>
<evidence type="ECO:0000256" key="6">
    <source>
        <dbReference type="ARBA" id="ARBA00023136"/>
    </source>
</evidence>
<evidence type="ECO:0000313" key="11">
    <source>
        <dbReference type="Proteomes" id="UP000538666"/>
    </source>
</evidence>
<evidence type="ECO:0000256" key="2">
    <source>
        <dbReference type="ARBA" id="ARBA00022448"/>
    </source>
</evidence>
<dbReference type="Proteomes" id="UP000538666">
    <property type="component" value="Unassembled WGS sequence"/>
</dbReference>
<keyword evidence="6" id="KW-0472">Membrane</keyword>
<keyword evidence="2" id="KW-0813">Transport</keyword>
<dbReference type="PANTHER" id="PTHR30069">
    <property type="entry name" value="TONB-DEPENDENT OUTER MEMBRANE RECEPTOR"/>
    <property type="match status" value="1"/>
</dbReference>
<evidence type="ECO:0000256" key="1">
    <source>
        <dbReference type="ARBA" id="ARBA00004571"/>
    </source>
</evidence>
<evidence type="ECO:0000256" key="3">
    <source>
        <dbReference type="ARBA" id="ARBA00022452"/>
    </source>
</evidence>
<reference evidence="10 11" key="1">
    <citation type="submission" date="2020-08" db="EMBL/GenBank/DDBJ databases">
        <title>Genomic Encyclopedia of Type Strains, Phase IV (KMG-IV): sequencing the most valuable type-strain genomes for metagenomic binning, comparative biology and taxonomic classification.</title>
        <authorList>
            <person name="Goeker M."/>
        </authorList>
    </citation>
    <scope>NUCLEOTIDE SEQUENCE [LARGE SCALE GENOMIC DNA]</scope>
    <source>
        <strain evidence="10 11">DSM 103733</strain>
    </source>
</reference>
<protein>
    <recommendedName>
        <fullName evidence="9">TonB-dependent transporter Oar-like beta-barrel domain-containing protein</fullName>
    </recommendedName>
</protein>
<dbReference type="EMBL" id="JACHEK010000002">
    <property type="protein sequence ID" value="MBB6143068.1"/>
    <property type="molecule type" value="Genomic_DNA"/>
</dbReference>
<dbReference type="InterPro" id="IPR057601">
    <property type="entry name" value="Oar-like_b-barrel"/>
</dbReference>
<dbReference type="InterPro" id="IPR008969">
    <property type="entry name" value="CarboxyPept-like_regulatory"/>
</dbReference>
<keyword evidence="5 8" id="KW-0732">Signal</keyword>
<accession>A0A841JXA0</accession>
<dbReference type="SUPFAM" id="SSF49464">
    <property type="entry name" value="Carboxypeptidase regulatory domain-like"/>
    <property type="match status" value="1"/>
</dbReference>
<dbReference type="RefSeq" id="WP_184084590.1">
    <property type="nucleotide sequence ID" value="NZ_JACHEK010000002.1"/>
</dbReference>
<keyword evidence="4" id="KW-0812">Transmembrane</keyword>
<evidence type="ECO:0000256" key="8">
    <source>
        <dbReference type="SAM" id="SignalP"/>
    </source>
</evidence>
<evidence type="ECO:0000256" key="4">
    <source>
        <dbReference type="ARBA" id="ARBA00022692"/>
    </source>
</evidence>
<dbReference type="GO" id="GO:0044718">
    <property type="term" value="P:siderophore transmembrane transport"/>
    <property type="evidence" value="ECO:0007669"/>
    <property type="project" value="TreeGrafter"/>
</dbReference>
<dbReference type="Pfam" id="PF13620">
    <property type="entry name" value="CarboxypepD_reg"/>
    <property type="match status" value="1"/>
</dbReference>
<dbReference type="SUPFAM" id="SSF56935">
    <property type="entry name" value="Porins"/>
    <property type="match status" value="1"/>
</dbReference>